<reference evidence="20" key="1">
    <citation type="journal article" date="2020" name="Stud. Mycol.">
        <title>101 Dothideomycetes genomes: a test case for predicting lifestyles and emergence of pathogens.</title>
        <authorList>
            <person name="Haridas S."/>
            <person name="Albert R."/>
            <person name="Binder M."/>
            <person name="Bloem J."/>
            <person name="Labutti K."/>
            <person name="Salamov A."/>
            <person name="Andreopoulos B."/>
            <person name="Baker S."/>
            <person name="Barry K."/>
            <person name="Bills G."/>
            <person name="Bluhm B."/>
            <person name="Cannon C."/>
            <person name="Castanera R."/>
            <person name="Culley D."/>
            <person name="Daum C."/>
            <person name="Ezra D."/>
            <person name="Gonzalez J."/>
            <person name="Henrissat B."/>
            <person name="Kuo A."/>
            <person name="Liang C."/>
            <person name="Lipzen A."/>
            <person name="Lutzoni F."/>
            <person name="Magnuson J."/>
            <person name="Mondo S."/>
            <person name="Nolan M."/>
            <person name="Ohm R."/>
            <person name="Pangilinan J."/>
            <person name="Park H.-J."/>
            <person name="Ramirez L."/>
            <person name="Alfaro M."/>
            <person name="Sun H."/>
            <person name="Tritt A."/>
            <person name="Yoshinaga Y."/>
            <person name="Zwiers L.-H."/>
            <person name="Turgeon B."/>
            <person name="Goodwin S."/>
            <person name="Spatafora J."/>
            <person name="Crous P."/>
            <person name="Grigoriev I."/>
        </authorList>
    </citation>
    <scope>NUCLEOTIDE SEQUENCE</scope>
    <source>
        <strain evidence="20">CBS 130266</strain>
    </source>
</reference>
<dbReference type="Pfam" id="PF15902">
    <property type="entry name" value="Sortilin-Vps10"/>
    <property type="match status" value="2"/>
</dbReference>
<dbReference type="GO" id="GO:0005829">
    <property type="term" value="C:cytosol"/>
    <property type="evidence" value="ECO:0007669"/>
    <property type="project" value="GOC"/>
</dbReference>
<keyword evidence="12" id="KW-0325">Glycoprotein</keyword>
<keyword evidence="11" id="KW-0675">Receptor</keyword>
<evidence type="ECO:0000313" key="20">
    <source>
        <dbReference type="EMBL" id="KAF2432873.1"/>
    </source>
</evidence>
<evidence type="ECO:0000256" key="3">
    <source>
        <dbReference type="ARBA" id="ARBA00015369"/>
    </source>
</evidence>
<evidence type="ECO:0000259" key="19">
    <source>
        <dbReference type="SMART" id="SM00602"/>
    </source>
</evidence>
<dbReference type="Gene3D" id="3.30.60.270">
    <property type="match status" value="2"/>
</dbReference>
<dbReference type="EMBL" id="MU007023">
    <property type="protein sequence ID" value="KAF2432873.1"/>
    <property type="molecule type" value="Genomic_DNA"/>
</dbReference>
<dbReference type="FunFam" id="3.30.60.270:FF:000005">
    <property type="entry name" value="Sortilin"/>
    <property type="match status" value="1"/>
</dbReference>
<dbReference type="InterPro" id="IPR015943">
    <property type="entry name" value="WD40/YVTN_repeat-like_dom_sf"/>
</dbReference>
<keyword evidence="7" id="KW-0653">Protein transport</keyword>
<keyword evidence="5 17" id="KW-0812">Transmembrane</keyword>
<keyword evidence="10 17" id="KW-0472">Membrane</keyword>
<evidence type="ECO:0000256" key="8">
    <source>
        <dbReference type="ARBA" id="ARBA00022989"/>
    </source>
</evidence>
<dbReference type="Proteomes" id="UP000800235">
    <property type="component" value="Unassembled WGS sequence"/>
</dbReference>
<feature type="domain" description="VPS10" evidence="19">
    <location>
        <begin position="46"/>
        <end position="670"/>
    </location>
</feature>
<evidence type="ECO:0000256" key="16">
    <source>
        <dbReference type="ARBA" id="ARBA00031902"/>
    </source>
</evidence>
<name>A0A9P4NX22_9PEZI</name>
<evidence type="ECO:0000256" key="14">
    <source>
        <dbReference type="ARBA" id="ARBA00031250"/>
    </source>
</evidence>
<evidence type="ECO:0000256" key="11">
    <source>
        <dbReference type="ARBA" id="ARBA00023170"/>
    </source>
</evidence>
<evidence type="ECO:0000313" key="21">
    <source>
        <dbReference type="Proteomes" id="UP000800235"/>
    </source>
</evidence>
<keyword evidence="8 17" id="KW-1133">Transmembrane helix</keyword>
<feature type="domain" description="VPS10" evidence="19">
    <location>
        <begin position="706"/>
        <end position="1342"/>
    </location>
</feature>
<protein>
    <recommendedName>
        <fullName evidence="3">Vacuolar protein sorting/targeting protein 10</fullName>
    </recommendedName>
    <alternativeName>
        <fullName evidence="15">Carboxypeptidase Y receptor</fullName>
    </alternativeName>
    <alternativeName>
        <fullName evidence="14 16">Sortilin VPS10</fullName>
    </alternativeName>
</protein>
<dbReference type="PANTHER" id="PTHR12106:SF27">
    <property type="entry name" value="SORTILIN-RELATED RECEPTOR"/>
    <property type="match status" value="1"/>
</dbReference>
<keyword evidence="9" id="KW-0333">Golgi apparatus</keyword>
<evidence type="ECO:0000256" key="18">
    <source>
        <dbReference type="SAM" id="SignalP"/>
    </source>
</evidence>
<dbReference type="Pfam" id="PF15901">
    <property type="entry name" value="Sortilin_C"/>
    <property type="match status" value="2"/>
</dbReference>
<dbReference type="InterPro" id="IPR031777">
    <property type="entry name" value="Sortilin_C"/>
</dbReference>
<dbReference type="GO" id="GO:0005794">
    <property type="term" value="C:Golgi apparatus"/>
    <property type="evidence" value="ECO:0007669"/>
    <property type="project" value="UniProtKB-SubCell"/>
</dbReference>
<evidence type="ECO:0000256" key="2">
    <source>
        <dbReference type="ARBA" id="ARBA00004488"/>
    </source>
</evidence>
<dbReference type="GO" id="GO:0006896">
    <property type="term" value="P:Golgi to vacuole transport"/>
    <property type="evidence" value="ECO:0007669"/>
    <property type="project" value="TreeGrafter"/>
</dbReference>
<evidence type="ECO:0000256" key="6">
    <source>
        <dbReference type="ARBA" id="ARBA00022737"/>
    </source>
</evidence>
<evidence type="ECO:0000256" key="1">
    <source>
        <dbReference type="ARBA" id="ARBA00004166"/>
    </source>
</evidence>
<evidence type="ECO:0000256" key="12">
    <source>
        <dbReference type="ARBA" id="ARBA00023180"/>
    </source>
</evidence>
<dbReference type="GO" id="GO:0016020">
    <property type="term" value="C:membrane"/>
    <property type="evidence" value="ECO:0007669"/>
    <property type="project" value="InterPro"/>
</dbReference>
<keyword evidence="6" id="KW-0677">Repeat</keyword>
<evidence type="ECO:0000256" key="13">
    <source>
        <dbReference type="ARBA" id="ARBA00025569"/>
    </source>
</evidence>
<feature type="transmembrane region" description="Helical" evidence="17">
    <location>
        <begin position="1399"/>
        <end position="1421"/>
    </location>
</feature>
<feature type="signal peptide" evidence="18">
    <location>
        <begin position="1"/>
        <end position="18"/>
    </location>
</feature>
<gene>
    <name evidence="20" type="ORF">EJ08DRAFT_731958</name>
</gene>
<evidence type="ECO:0000256" key="7">
    <source>
        <dbReference type="ARBA" id="ARBA00022927"/>
    </source>
</evidence>
<dbReference type="Gene3D" id="2.10.70.80">
    <property type="match status" value="2"/>
</dbReference>
<dbReference type="GO" id="GO:0006623">
    <property type="term" value="P:protein targeting to vacuole"/>
    <property type="evidence" value="ECO:0007669"/>
    <property type="project" value="TreeGrafter"/>
</dbReference>
<evidence type="ECO:0000256" key="15">
    <source>
        <dbReference type="ARBA" id="ARBA00031354"/>
    </source>
</evidence>
<evidence type="ECO:0000256" key="10">
    <source>
        <dbReference type="ARBA" id="ARBA00023136"/>
    </source>
</evidence>
<sequence>MRILGVLAVLSLAVGSLAADKSGPEISKKKFPAPPVNLFYFDDSETVLVLEPENQVVWISNDAGEEWSKVDDIPKGHVAAIYPNPYDSKVAVAIGERRQHWITYDQGKNWRKFETKDHPTGDRGQDALGFHATDNKRILYHAQEDCLIFGLCVGKTYYTTNGFEDSKMSLVHGRRKMCMWAKSHPLFSTGSEAKDDNSIICIVEGQFSPLTRDYRLLVSDDLFETEREPTMSDAREVRGFANMAAVKGFIVAAAKAAGTRELALYVTKDAQTWHRAEFGDHKIEEDAYTILESTNYSIQVDVMTQRHTNMGSLFSSNSNGTYFTRNIEHTNRNGDGIVDFEKIQNIQGIVLVNSVDNWDEISKPLSLERKNIKSKISFDDGRTWESLKAGDEDLQLHSVTEQHNSGRVFSSTAPGIIMGIGNTGKFLDSYKKGGLFVSRDAGRTWIDSKLKGPQKYEFLDQGSVLVGIAEEVTNEVSYSLDQGHTWETVKLPEKDVLPLELTTIPDSTSLKCLLVGKVKGSDEYLTFTLDFDELHKKKCNDDDFEKWYARTDDDGKPTCIMGHKQWFTRRKSDSTCFVRELTKEFLPQSEPCDCVDADFECDTNFVRSSDRKSCEPVGKLSVPEGACKNPDDTFKGSSGWRLIPGNDCKRTKGTQKDSDDVERQCKDAVGTPANGKISSKIQEFPGTAFRQTFYLERDPKAKGNDETVVVLNNQRKAWISRDHGKSWNRVREDDEIVAIYPHQYNNDYVYFITPTRTVYYSEDRGDAINSFKAPDVPDPERQILAFHQTNPDWLLWIGDKNCKGSNKVDCHTVAHVSKKNGADWITLLRYIEKCQFMYREGRNSKEELIYCEQYEGEDTKKPLQLLASDDFFEHKPEPLFKDVVNFATMSEFIVVAAKTEDRKWLKVDASIDGKTFAAAAFPTNFQVDHQQAYTVLDSSTNAVFLHVTVNGDKDREYGTILKSNSNGTSYVLSIPRVNRNEVGYVDFEKMQGLEGVALVNQVLNYEDVDSKGSPKRLQTKITHNDGADWALLTPPAKSKDGKAYECAGNGLKECSLHLHGYTERKDPRDTFSSPSAVGLMLGIGNVGPYLTEYNEGNTFLTTDGGITWTETMKGTYMWEYGDQGSIITMVERGAPTKRVLYTTDEGKTWKEHQFAEDAMVVDRITTVPSDNSRNFLLWGKLGSSLATVNIDFTGLTDRRCELDKTRLDKEESDYELWHPVHPLKEAEPECLFGHVAEYYRKKPDRNCFNGPRIDRLHGIARNCSCTREDFECGYNYERQEDGTCTLAQGLSPLSGSEVCKNNPNAFEWYEASAYRKIPISTCSGGKEMAKVGTAHPCEGHEEEFQRKKGLSGAGLFFAVIIPFLAAGGVGYWVFRNWDGKFGAIRLGDTSRGSFGDSPWVAWPVAALSALVAVAATIPLLVGSLLRSARSIFGGYSGRTYTSRDSFARRGDYAVVDNDEGELLGDDSDEEV</sequence>
<evidence type="ECO:0000256" key="17">
    <source>
        <dbReference type="SAM" id="Phobius"/>
    </source>
</evidence>
<comment type="subcellular location">
    <subcellularLocation>
        <location evidence="1">Golgi apparatus</location>
        <location evidence="1">trans-Golgi network membrane</location>
        <topology evidence="1">Multi-pass membrane protein</topology>
    </subcellularLocation>
    <subcellularLocation>
        <location evidence="2">Prevacuolar compartment membrane</location>
        <topology evidence="2">Multi-pass membrane protein</topology>
    </subcellularLocation>
</comment>
<comment type="function">
    <text evidence="13">Functions as a sorting receptor in the Golgi compartment required for the intracellular sorting and delivery of soluble vacuolar proteins, like carboxypeptidase Y (CPY) and proteinase A. Executes multiple rounds of sorting by cycling between the late Golgi and a prevacuolar endosome-like compartment.</text>
</comment>
<feature type="chain" id="PRO_5040437395" description="Vacuolar protein sorting/targeting protein 10" evidence="18">
    <location>
        <begin position="19"/>
        <end position="1471"/>
    </location>
</feature>
<keyword evidence="21" id="KW-1185">Reference proteome</keyword>
<dbReference type="Gene3D" id="2.120.10.10">
    <property type="match status" value="1"/>
</dbReference>
<evidence type="ECO:0000256" key="4">
    <source>
        <dbReference type="ARBA" id="ARBA00022448"/>
    </source>
</evidence>
<comment type="caution">
    <text evidence="20">The sequence shown here is derived from an EMBL/GenBank/DDBJ whole genome shotgun (WGS) entry which is preliminary data.</text>
</comment>
<proteinExistence type="predicted"/>
<feature type="transmembrane region" description="Helical" evidence="17">
    <location>
        <begin position="1353"/>
        <end position="1374"/>
    </location>
</feature>
<dbReference type="PANTHER" id="PTHR12106">
    <property type="entry name" value="SORTILIN RELATED"/>
    <property type="match status" value="1"/>
</dbReference>
<evidence type="ECO:0000256" key="9">
    <source>
        <dbReference type="ARBA" id="ARBA00023034"/>
    </source>
</evidence>
<dbReference type="OrthoDB" id="443634at2759"/>
<dbReference type="SMART" id="SM00602">
    <property type="entry name" value="VPS10"/>
    <property type="match status" value="2"/>
</dbReference>
<accession>A0A9P4NX22</accession>
<dbReference type="InterPro" id="IPR006581">
    <property type="entry name" value="VPS10"/>
</dbReference>
<dbReference type="InterPro" id="IPR031778">
    <property type="entry name" value="Sortilin_N"/>
</dbReference>
<keyword evidence="4" id="KW-0813">Transport</keyword>
<dbReference type="Gene3D" id="2.130.10.10">
    <property type="entry name" value="YVTN repeat-like/Quinoprotein amine dehydrogenase"/>
    <property type="match status" value="2"/>
</dbReference>
<keyword evidence="18" id="KW-0732">Signal</keyword>
<dbReference type="GO" id="GO:0006895">
    <property type="term" value="P:Golgi to endosome transport"/>
    <property type="evidence" value="ECO:0007669"/>
    <property type="project" value="TreeGrafter"/>
</dbReference>
<evidence type="ECO:0000256" key="5">
    <source>
        <dbReference type="ARBA" id="ARBA00022692"/>
    </source>
</evidence>
<organism evidence="20 21">
    <name type="scientific">Tothia fuscella</name>
    <dbReference type="NCBI Taxonomy" id="1048955"/>
    <lineage>
        <taxon>Eukaryota</taxon>
        <taxon>Fungi</taxon>
        <taxon>Dikarya</taxon>
        <taxon>Ascomycota</taxon>
        <taxon>Pezizomycotina</taxon>
        <taxon>Dothideomycetes</taxon>
        <taxon>Pleosporomycetidae</taxon>
        <taxon>Venturiales</taxon>
        <taxon>Cylindrosympodiaceae</taxon>
        <taxon>Tothia</taxon>
    </lineage>
</organism>
<dbReference type="InterPro" id="IPR050310">
    <property type="entry name" value="VPS10-sortilin"/>
</dbReference>
<dbReference type="SUPFAM" id="SSF110296">
    <property type="entry name" value="Oligoxyloglucan reducing end-specific cellobiohydrolase"/>
    <property type="match status" value="2"/>
</dbReference>